<dbReference type="Pfam" id="PF01839">
    <property type="entry name" value="FG-GAP"/>
    <property type="match status" value="3"/>
</dbReference>
<evidence type="ECO:0000256" key="2">
    <source>
        <dbReference type="ARBA" id="ARBA00022737"/>
    </source>
</evidence>
<dbReference type="GO" id="GO:0008305">
    <property type="term" value="C:integrin complex"/>
    <property type="evidence" value="ECO:0007669"/>
    <property type="project" value="InterPro"/>
</dbReference>
<evidence type="ECO:0000313" key="5">
    <source>
        <dbReference type="EMBL" id="BAT25796.1"/>
    </source>
</evidence>
<dbReference type="GO" id="GO:0016787">
    <property type="term" value="F:hydrolase activity"/>
    <property type="evidence" value="ECO:0007669"/>
    <property type="project" value="UniProtKB-KW"/>
</dbReference>
<sequence length="894" mass="90023">MSIVIKYSIRGTSSDLLDLRTPGREFDLVGEEIVVTGSSASNAVYTAPGVSLDARNLAGGEDVIIFTHAWSDYTKSVSAVPGGILFTYTDSVSGLTERVVVGNGVSGQTRDKLIFSDGSVLTQNANSALRADINAAMSAVAGYDVALTNLNVVTQTSTDSVYSAAAAGSGTDGSGATFAIGEAGQKSVYTGTSAVDKVYVKAGSIVDARSLLGGEDIIYFTGNWSEYAKSTTAVSGGIQFTRSIGGRTETVTVGNGVSALTRDKLVFADGAVLTQNVNAALRTNLNVSIDAVTGFDSTTTTPFLSDVSSVTFSGGQSSGLTNGTANAGDTVVFDVAMKSAVTVSTTGGTPRLVINVGGQTKYADYDAASSTGTTLRFKYVVAAGDNDTNGISVTENAIDLHGGSITIDRSGAAAGLKHSALSDNTSFKVDTTAPSVTSLAIAGQTGAVNHTLNEGDTVTLEASFGEAVFVTGTPILRVKVGTQDRDAVYVSGSGTSKLQFRYTIVSGDVNGDGLDDFIVAAPSNDGSAVNAGRAYVVYGQTGGATFNLSSVAAGSGGFALSGEGVGNNLSWSVSAAGDVNGDGLSDILVGARYNDFSGSNAGRAYVVYGKSGTATVQLTDIARSSGGFAITGERANDQFSFDVSNAGDVNGDGLGDLLVGAWNNPTTATNAGRAYLIFGRTDGAMGGTSVDVLGDASANALGDSGTAMTIVAGAGDDVVTLSAAGSIAYGGAGNDTIHINGAMISALSAKYGAGGNVGQLATIGGGSGIDTLTLDGAGLTLDLTQVSNASASLPNGSSRITSVERVDLTGTGNNTLKLSLNDVLDMSEANLFATTGRHQLMVTGDAGDTVQLAGTSSWTKSGTVDYAGGTYDAWNHNNALGTVYVLHTLTVLPV</sequence>
<dbReference type="PRINTS" id="PR01185">
    <property type="entry name" value="INTEGRINA"/>
</dbReference>
<dbReference type="PANTHER" id="PTHR23221:SF7">
    <property type="entry name" value="PHOSPHATIDYLINOSITOL-GLYCAN-SPECIFIC PHOSPHOLIPASE D"/>
    <property type="match status" value="1"/>
</dbReference>
<keyword evidence="3" id="KW-0378">Hydrolase</keyword>
<dbReference type="RefSeq" id="WP_060600242.1">
    <property type="nucleotide sequence ID" value="NZ_BBWQ01000001.1"/>
</dbReference>
<name>A0A0P0YWN6_9HYPH</name>
<dbReference type="EMBL" id="LC066370">
    <property type="protein sequence ID" value="BAT25796.1"/>
    <property type="molecule type" value="Genomic_DNA"/>
</dbReference>
<dbReference type="GO" id="GO:0007229">
    <property type="term" value="P:integrin-mediated signaling pathway"/>
    <property type="evidence" value="ECO:0007669"/>
    <property type="project" value="UniProtKB-KW"/>
</dbReference>
<dbReference type="PANTHER" id="PTHR23221">
    <property type="entry name" value="GLYCOSYLPHOSPHATIDYLINOSITOL PHOSPHOLIPASE D"/>
    <property type="match status" value="1"/>
</dbReference>
<dbReference type="AlphaFoldDB" id="A0A0P0YWN6"/>
<keyword evidence="1" id="KW-0732">Signal</keyword>
<dbReference type="InterPro" id="IPR028994">
    <property type="entry name" value="Integrin_alpha_N"/>
</dbReference>
<organism evidence="5">
    <name type="scientific">Aureimonas altamirensis</name>
    <dbReference type="NCBI Taxonomy" id="370622"/>
    <lineage>
        <taxon>Bacteria</taxon>
        <taxon>Pseudomonadati</taxon>
        <taxon>Pseudomonadota</taxon>
        <taxon>Alphaproteobacteria</taxon>
        <taxon>Hyphomicrobiales</taxon>
        <taxon>Aurantimonadaceae</taxon>
        <taxon>Aureimonas</taxon>
    </lineage>
</organism>
<dbReference type="Gene3D" id="2.130.10.130">
    <property type="entry name" value="Integrin alpha, N-terminal"/>
    <property type="match status" value="2"/>
</dbReference>
<keyword evidence="5" id="KW-0401">Integrin</keyword>
<evidence type="ECO:0000256" key="3">
    <source>
        <dbReference type="ARBA" id="ARBA00022801"/>
    </source>
</evidence>
<accession>A0A0P0YWN6</accession>
<dbReference type="InterPro" id="IPR000413">
    <property type="entry name" value="Integrin_alpha"/>
</dbReference>
<protein>
    <submittedName>
        <fullName evidence="5">Integrin alpha chain</fullName>
    </submittedName>
</protein>
<evidence type="ECO:0000256" key="4">
    <source>
        <dbReference type="ARBA" id="ARBA00023180"/>
    </source>
</evidence>
<dbReference type="InterPro" id="IPR013517">
    <property type="entry name" value="FG-GAP"/>
</dbReference>
<dbReference type="SUPFAM" id="SSF69318">
    <property type="entry name" value="Integrin alpha N-terminal domain"/>
    <property type="match status" value="1"/>
</dbReference>
<keyword evidence="4" id="KW-0325">Glycoprotein</keyword>
<keyword evidence="2" id="KW-0677">Repeat</keyword>
<evidence type="ECO:0000256" key="1">
    <source>
        <dbReference type="ARBA" id="ARBA00022729"/>
    </source>
</evidence>
<dbReference type="SMART" id="SM00191">
    <property type="entry name" value="Int_alpha"/>
    <property type="match status" value="3"/>
</dbReference>
<reference evidence="5" key="1">
    <citation type="journal article" date="2015" name="Proc. Natl. Acad. Sci. U.S.A.">
        <title>Bacterial clade with the ribosomal RNA operon on a small plasmid rather than the chromosome.</title>
        <authorList>
            <person name="Anda M."/>
            <person name="Ohtsubo Y."/>
            <person name="Okubo T."/>
            <person name="Sugawara M."/>
            <person name="Nagata Y."/>
            <person name="Tsuda M."/>
            <person name="Minamisawa K."/>
            <person name="Mitsui H."/>
        </authorList>
    </citation>
    <scope>NUCLEOTIDE SEQUENCE</scope>
    <source>
        <strain evidence="5">DSM 21988</strain>
    </source>
</reference>
<proteinExistence type="predicted"/>
<dbReference type="InterPro" id="IPR013519">
    <property type="entry name" value="Int_alpha_beta-p"/>
</dbReference>
<dbReference type="PROSITE" id="PS51470">
    <property type="entry name" value="FG_GAP"/>
    <property type="match status" value="3"/>
</dbReference>
<dbReference type="GO" id="GO:0007155">
    <property type="term" value="P:cell adhesion"/>
    <property type="evidence" value="ECO:0007669"/>
    <property type="project" value="InterPro"/>
</dbReference>